<evidence type="ECO:0000313" key="3">
    <source>
        <dbReference type="EMBL" id="PSK90081.1"/>
    </source>
</evidence>
<dbReference type="NCBIfam" id="TIGR04183">
    <property type="entry name" value="Por_Secre_tail"/>
    <property type="match status" value="1"/>
</dbReference>
<name>A0A2P8CYN9_9BACT</name>
<evidence type="ECO:0000256" key="1">
    <source>
        <dbReference type="SAM" id="SignalP"/>
    </source>
</evidence>
<accession>A0A2P8CYN9</accession>
<protein>
    <submittedName>
        <fullName evidence="3">Putative secreted protein (Por secretion system target)</fullName>
    </submittedName>
</protein>
<feature type="chain" id="PRO_5015150233" evidence="1">
    <location>
        <begin position="19"/>
        <end position="611"/>
    </location>
</feature>
<reference evidence="3 4" key="1">
    <citation type="submission" date="2018-03" db="EMBL/GenBank/DDBJ databases">
        <title>Genomic Encyclopedia of Type Strains, Phase III (KMG-III): the genomes of soil and plant-associated and newly described type strains.</title>
        <authorList>
            <person name="Whitman W."/>
        </authorList>
    </citation>
    <scope>NUCLEOTIDE SEQUENCE [LARGE SCALE GENOMIC DNA]</scope>
    <source>
        <strain evidence="3 4">CGMCC 1.12700</strain>
    </source>
</reference>
<keyword evidence="4" id="KW-1185">Reference proteome</keyword>
<dbReference type="OrthoDB" id="1488838at2"/>
<feature type="signal peptide" evidence="1">
    <location>
        <begin position="1"/>
        <end position="18"/>
    </location>
</feature>
<organism evidence="3 4">
    <name type="scientific">Taibaiella chishuiensis</name>
    <dbReference type="NCBI Taxonomy" id="1434707"/>
    <lineage>
        <taxon>Bacteria</taxon>
        <taxon>Pseudomonadati</taxon>
        <taxon>Bacteroidota</taxon>
        <taxon>Chitinophagia</taxon>
        <taxon>Chitinophagales</taxon>
        <taxon>Chitinophagaceae</taxon>
        <taxon>Taibaiella</taxon>
    </lineage>
</organism>
<evidence type="ECO:0000259" key="2">
    <source>
        <dbReference type="Pfam" id="PF18962"/>
    </source>
</evidence>
<dbReference type="AlphaFoldDB" id="A0A2P8CYN9"/>
<comment type="caution">
    <text evidence="3">The sequence shown here is derived from an EMBL/GenBank/DDBJ whole genome shotgun (WGS) entry which is preliminary data.</text>
</comment>
<dbReference type="EMBL" id="PYGD01000009">
    <property type="protein sequence ID" value="PSK90081.1"/>
    <property type="molecule type" value="Genomic_DNA"/>
</dbReference>
<keyword evidence="1" id="KW-0732">Signal</keyword>
<feature type="domain" description="Secretion system C-terminal sorting" evidence="2">
    <location>
        <begin position="542"/>
        <end position="607"/>
    </location>
</feature>
<evidence type="ECO:0000313" key="4">
    <source>
        <dbReference type="Proteomes" id="UP000240572"/>
    </source>
</evidence>
<dbReference type="Proteomes" id="UP000240572">
    <property type="component" value="Unassembled WGS sequence"/>
</dbReference>
<gene>
    <name evidence="3" type="ORF">B0I18_10987</name>
</gene>
<dbReference type="Gene3D" id="2.60.120.260">
    <property type="entry name" value="Galactose-binding domain-like"/>
    <property type="match status" value="1"/>
</dbReference>
<dbReference type="InterPro" id="IPR026444">
    <property type="entry name" value="Secre_tail"/>
</dbReference>
<proteinExistence type="predicted"/>
<sequence>MRFILPFLLLFCITRLQAQEYTAPLRENPDLLKHGQPATGSAARPTLLGLPFFEDFTDHNAYPSPLRWTDQLVYINNTMGVNMISRGVATFDALDKRGVPYDSVVAYHQVYADSLTSQPVDMSSYSPADSVYLSFFYQPKGNGFSPRPADSLMLYLLKSNGTWEKVWSMKGDTLLPFRQAMIPITDTGYFNNGFQFRWVNLATKGIGDSHWHLDYIRLDKGRTYLDTAVRDIAFTSEPLSILNDFTAMPFRHFKTNPASFLATELNCTLRNNGNVQQNVLAGYVAKVKATGASLGTGTANSSLPVNVNFTRTFPMYNAGGFSPADPNGAVVYEHTYYCNSNYPGESKVNDTTVFSQVFDQYFAYDDGSAEQAYFLNLLPSAPGTTAVEYAVYQPDTLRGIAIRFARQVPAGTHKEFSIVVYKDIAFNGGSNQVLYQEDFLLPAYEDTANKLSVYRFEQPQLLSTGVFYIGIIQPAGGISDSLYIALDVNRKGGNHRYYNVDGTWQSSQLDGALLLRPLVGPALPVTGIADKTKTQLNWSLAPNPASDYIHIQVADKGTFDYRISDVQGRILDKGRIVGNADIPVGKLSPGMYFIQVGNGKGYAAPRKLLKL</sequence>
<dbReference type="Pfam" id="PF18962">
    <property type="entry name" value="Por_Secre_tail"/>
    <property type="match status" value="1"/>
</dbReference>